<proteinExistence type="inferred from homology"/>
<dbReference type="Gene3D" id="3.30.420.10">
    <property type="entry name" value="Ribonuclease H-like superfamily/Ribonuclease H"/>
    <property type="match status" value="1"/>
</dbReference>
<comment type="caution">
    <text evidence="6">The sequence shown here is derived from an EMBL/GenBank/DDBJ whole genome shotgun (WGS) entry which is preliminary data.</text>
</comment>
<dbReference type="SMART" id="SM00486">
    <property type="entry name" value="POLBc"/>
    <property type="match status" value="1"/>
</dbReference>
<dbReference type="EC" id="2.7.7.7" evidence="2"/>
<evidence type="ECO:0000256" key="2">
    <source>
        <dbReference type="ARBA" id="ARBA00012417"/>
    </source>
</evidence>
<evidence type="ECO:0000256" key="4">
    <source>
        <dbReference type="ARBA" id="ARBA00022695"/>
    </source>
</evidence>
<reference evidence="6 7" key="1">
    <citation type="submission" date="2021-03" db="EMBL/GenBank/DDBJ databases">
        <title>Genomic Encyclopedia of Type Strains, Phase IV (KMG-IV): sequencing the most valuable type-strain genomes for metagenomic binning, comparative biology and taxonomic classification.</title>
        <authorList>
            <person name="Goeker M."/>
        </authorList>
    </citation>
    <scope>NUCLEOTIDE SEQUENCE [LARGE SCALE GENOMIC DNA]</scope>
    <source>
        <strain evidence="6 7">DSM 1289</strain>
    </source>
</reference>
<dbReference type="InterPro" id="IPR043502">
    <property type="entry name" value="DNA/RNA_pol_sf"/>
</dbReference>
<dbReference type="InterPro" id="IPR036397">
    <property type="entry name" value="RNaseH_sf"/>
</dbReference>
<keyword evidence="3" id="KW-0808">Transferase</keyword>
<keyword evidence="7" id="KW-1185">Reference proteome</keyword>
<dbReference type="SUPFAM" id="SSF53098">
    <property type="entry name" value="Ribonuclease H-like"/>
    <property type="match status" value="1"/>
</dbReference>
<evidence type="ECO:0000256" key="3">
    <source>
        <dbReference type="ARBA" id="ARBA00022679"/>
    </source>
</evidence>
<keyword evidence="4" id="KW-0548">Nucleotidyltransferase</keyword>
<keyword evidence="5" id="KW-0239">DNA-directed DNA polymerase</keyword>
<dbReference type="Gene3D" id="3.90.1600.10">
    <property type="entry name" value="Palm domain of DNA polymerase"/>
    <property type="match status" value="1"/>
</dbReference>
<evidence type="ECO:0000313" key="6">
    <source>
        <dbReference type="EMBL" id="MBP1854065.1"/>
    </source>
</evidence>
<dbReference type="InterPro" id="IPR012337">
    <property type="entry name" value="RNaseH-like_sf"/>
</dbReference>
<protein>
    <recommendedName>
        <fullName evidence="2">DNA-directed DNA polymerase</fullName>
        <ecNumber evidence="2">2.7.7.7</ecNumber>
    </recommendedName>
</protein>
<evidence type="ECO:0000313" key="7">
    <source>
        <dbReference type="Proteomes" id="UP000767291"/>
    </source>
</evidence>
<gene>
    <name evidence="6" type="ORF">J2Z43_000455</name>
</gene>
<comment type="similarity">
    <text evidence="1">Belongs to the DNA polymerase type-B family.</text>
</comment>
<evidence type="ECO:0000256" key="5">
    <source>
        <dbReference type="ARBA" id="ARBA00022932"/>
    </source>
</evidence>
<sequence length="581" mass="68186">MNKRLIVIDFEVLSNANFWMCCMKDVKSGLEHTIVNDRNEFLRVFNKNRNSIWLGYNIRGYDQWIMKALLTNLNPCMVSDKIIKEKLSGWQIDRSLNSQELFFFELGDGFKSLKELELFMGESIVESSVSFDLETYPDKEEIEELTSYCLHDVKMTLKVFNELKHEYEAQEALINYFNLEERFFNKSKAQLSSSILGAKRPNFERNDEFDFNIINTLKLSKYDYVKKWYEDFNNRDYKKGLKTNVYNLETDFGWGGLHSARKQYIKEGFIINSDVSSFYPSIIINYNLLSRNVSEPKKYKQIRDTRIELKKNKDPKEYPLKILLNSVFGASKDRKNYLYDPQVGNAICVNGQLLLLDFIEKVELEFEDKAELIQCNTDGVMFRFNSKEDVDKYLKICEDWCERTKMDLDHDMIEKVIQKDVNNYIIIQADKKVKSKGAYVKTLSLLDNDLPIVNKALKEYLINNVSIEDTILNCNNLIDFQKCVKITGAYKYALYGQEKINLKVIRVFASKLASDPCIMKVKDDFKSPEKIGNTPDRVFIVNDNIVYMKIPSKLDKYWYINLAKKRLEDFAPEPEITLFDL</sequence>
<dbReference type="RefSeq" id="WP_234925936.1">
    <property type="nucleotide sequence ID" value="NZ_BAAACS010000017.1"/>
</dbReference>
<evidence type="ECO:0000256" key="1">
    <source>
        <dbReference type="ARBA" id="ARBA00005755"/>
    </source>
</evidence>
<dbReference type="EMBL" id="JAGGJX010000001">
    <property type="protein sequence ID" value="MBP1854065.1"/>
    <property type="molecule type" value="Genomic_DNA"/>
</dbReference>
<dbReference type="InterPro" id="IPR023211">
    <property type="entry name" value="DNA_pol_palm_dom_sf"/>
</dbReference>
<name>A0ABS4E7Z8_9FIRM</name>
<accession>A0ABS4E7Z8</accession>
<dbReference type="Proteomes" id="UP000767291">
    <property type="component" value="Unassembled WGS sequence"/>
</dbReference>
<dbReference type="InterPro" id="IPR006172">
    <property type="entry name" value="DNA-dir_DNA_pol_B"/>
</dbReference>
<organism evidence="6 7">
    <name type="scientific">Metaclostridioides mangenotii</name>
    <dbReference type="NCBI Taxonomy" id="1540"/>
    <lineage>
        <taxon>Bacteria</taxon>
        <taxon>Bacillati</taxon>
        <taxon>Bacillota</taxon>
        <taxon>Clostridia</taxon>
        <taxon>Peptostreptococcales</taxon>
        <taxon>Peptostreptococcaceae</taxon>
        <taxon>Metaclostridioides</taxon>
    </lineage>
</organism>
<dbReference type="SUPFAM" id="SSF56672">
    <property type="entry name" value="DNA/RNA polymerases"/>
    <property type="match status" value="1"/>
</dbReference>